<comment type="similarity">
    <text evidence="2">Belongs to the cytochrome c oxidase bacterial subunit 4 family.</text>
</comment>
<comment type="function">
    <text evidence="12">Cytochrome bo(3) ubiquinol terminal oxidase is the component of the aerobic respiratory chain of E.coli that predominates when cells are grown at high aeration. Has proton pump activity across the membrane in addition to electron transfer, pumping 2 protons/electron.</text>
</comment>
<name>A0ABT2LTK5_9HYPH</name>
<evidence type="ECO:0000256" key="10">
    <source>
        <dbReference type="ARBA" id="ARBA00023002"/>
    </source>
</evidence>
<evidence type="ECO:0000313" key="18">
    <source>
        <dbReference type="EMBL" id="MCT7377865.1"/>
    </source>
</evidence>
<dbReference type="InterPro" id="IPR050968">
    <property type="entry name" value="Cytochrome_c_oxidase_bac_sub4"/>
</dbReference>
<gene>
    <name evidence="18" type="primary">cyoD</name>
    <name evidence="18" type="ORF">N5A92_22845</name>
</gene>
<evidence type="ECO:0000256" key="4">
    <source>
        <dbReference type="ARBA" id="ARBA00014689"/>
    </source>
</evidence>
<keyword evidence="10" id="KW-0560">Oxidoreductase</keyword>
<accession>A0ABT2LTK5</accession>
<evidence type="ECO:0000256" key="9">
    <source>
        <dbReference type="ARBA" id="ARBA00022989"/>
    </source>
</evidence>
<keyword evidence="9 17" id="KW-1133">Transmembrane helix</keyword>
<evidence type="ECO:0000256" key="1">
    <source>
        <dbReference type="ARBA" id="ARBA00004651"/>
    </source>
</evidence>
<evidence type="ECO:0000313" key="19">
    <source>
        <dbReference type="Proteomes" id="UP001320831"/>
    </source>
</evidence>
<evidence type="ECO:0000256" key="15">
    <source>
        <dbReference type="ARBA" id="ARBA00031887"/>
    </source>
</evidence>
<comment type="subunit">
    <text evidence="3">Heterooctamer of two A chains, two B chains, two C chains and two D chains.</text>
</comment>
<evidence type="ECO:0000256" key="5">
    <source>
        <dbReference type="ARBA" id="ARBA00022448"/>
    </source>
</evidence>
<dbReference type="NCBIfam" id="TIGR02847">
    <property type="entry name" value="CyoD"/>
    <property type="match status" value="1"/>
</dbReference>
<evidence type="ECO:0000256" key="6">
    <source>
        <dbReference type="ARBA" id="ARBA00022475"/>
    </source>
</evidence>
<dbReference type="InterPro" id="IPR005171">
    <property type="entry name" value="Cyt_c_oxidase_su4_prok"/>
</dbReference>
<dbReference type="RefSeq" id="WP_260906571.1">
    <property type="nucleotide sequence ID" value="NZ_JAOCZP010000009.1"/>
</dbReference>
<keyword evidence="7 17" id="KW-0812">Transmembrane</keyword>
<evidence type="ECO:0000256" key="2">
    <source>
        <dbReference type="ARBA" id="ARBA00008079"/>
    </source>
</evidence>
<keyword evidence="5" id="KW-0813">Transport</keyword>
<sequence length="112" mass="12129">MDRIETSAGRGSLRSYFTGFLLSLALTITAFWLVKAEAAPAPVLLVAVLALAGVQIGVHLRCFLHVNGSVEGRWSLIALVLASLFVLVIVVGSTWVIHELDQHMMPWMSVDG</sequence>
<dbReference type="EMBL" id="JAOCZP010000009">
    <property type="protein sequence ID" value="MCT7377865.1"/>
    <property type="molecule type" value="Genomic_DNA"/>
</dbReference>
<feature type="transmembrane region" description="Helical" evidence="17">
    <location>
        <begin position="12"/>
        <end position="34"/>
    </location>
</feature>
<evidence type="ECO:0000256" key="13">
    <source>
        <dbReference type="ARBA" id="ARBA00030071"/>
    </source>
</evidence>
<evidence type="ECO:0000256" key="3">
    <source>
        <dbReference type="ARBA" id="ARBA00011700"/>
    </source>
</evidence>
<comment type="subcellular location">
    <subcellularLocation>
        <location evidence="1">Cell membrane</location>
        <topology evidence="1">Multi-pass membrane protein</topology>
    </subcellularLocation>
</comment>
<evidence type="ECO:0000256" key="12">
    <source>
        <dbReference type="ARBA" id="ARBA00025694"/>
    </source>
</evidence>
<keyword evidence="19" id="KW-1185">Reference proteome</keyword>
<proteinExistence type="inferred from homology"/>
<organism evidence="18 19">
    <name type="scientific">Chelativorans salis</name>
    <dbReference type="NCBI Taxonomy" id="2978478"/>
    <lineage>
        <taxon>Bacteria</taxon>
        <taxon>Pseudomonadati</taxon>
        <taxon>Pseudomonadota</taxon>
        <taxon>Alphaproteobacteria</taxon>
        <taxon>Hyphomicrobiales</taxon>
        <taxon>Phyllobacteriaceae</taxon>
        <taxon>Chelativorans</taxon>
    </lineage>
</organism>
<comment type="caution">
    <text evidence="18">The sequence shown here is derived from an EMBL/GenBank/DDBJ whole genome shotgun (WGS) entry which is preliminary data.</text>
</comment>
<protein>
    <recommendedName>
        <fullName evidence="4">Cytochrome bo(3) ubiquinol oxidase subunit 4</fullName>
    </recommendedName>
    <alternativeName>
        <fullName evidence="16">Cytochrome o ubiquinol oxidase subunit 4</fullName>
    </alternativeName>
    <alternativeName>
        <fullName evidence="13">Oxidase bo(3) subunit 4</fullName>
    </alternativeName>
    <alternativeName>
        <fullName evidence="14">Ubiquinol oxidase polypeptide IV</fullName>
    </alternativeName>
    <alternativeName>
        <fullName evidence="15">Ubiquinol oxidase subunit 4</fullName>
    </alternativeName>
</protein>
<evidence type="ECO:0000256" key="17">
    <source>
        <dbReference type="SAM" id="Phobius"/>
    </source>
</evidence>
<dbReference type="Pfam" id="PF03626">
    <property type="entry name" value="COX4_pro"/>
    <property type="match status" value="1"/>
</dbReference>
<feature type="transmembrane region" description="Helical" evidence="17">
    <location>
        <begin position="40"/>
        <end position="64"/>
    </location>
</feature>
<keyword evidence="11 17" id="KW-0472">Membrane</keyword>
<evidence type="ECO:0000256" key="11">
    <source>
        <dbReference type="ARBA" id="ARBA00023136"/>
    </source>
</evidence>
<dbReference type="InterPro" id="IPR014210">
    <property type="entry name" value="Cyt_o_ubiqinol_oxidase_su4"/>
</dbReference>
<dbReference type="PANTHER" id="PTHR36835">
    <property type="entry name" value="CYTOCHROME BO(3) UBIQUINOL OXIDASE SUBUNIT 4"/>
    <property type="match status" value="1"/>
</dbReference>
<keyword evidence="8" id="KW-0249">Electron transport</keyword>
<feature type="transmembrane region" description="Helical" evidence="17">
    <location>
        <begin position="76"/>
        <end position="98"/>
    </location>
</feature>
<evidence type="ECO:0000256" key="7">
    <source>
        <dbReference type="ARBA" id="ARBA00022692"/>
    </source>
</evidence>
<keyword evidence="6" id="KW-1003">Cell membrane</keyword>
<dbReference type="Proteomes" id="UP001320831">
    <property type="component" value="Unassembled WGS sequence"/>
</dbReference>
<evidence type="ECO:0000256" key="14">
    <source>
        <dbReference type="ARBA" id="ARBA00030211"/>
    </source>
</evidence>
<dbReference type="PANTHER" id="PTHR36835:SF1">
    <property type="entry name" value="CYTOCHROME BO(3) UBIQUINOL OXIDASE SUBUNIT 4"/>
    <property type="match status" value="1"/>
</dbReference>
<evidence type="ECO:0000256" key="8">
    <source>
        <dbReference type="ARBA" id="ARBA00022982"/>
    </source>
</evidence>
<evidence type="ECO:0000256" key="16">
    <source>
        <dbReference type="ARBA" id="ARBA00032185"/>
    </source>
</evidence>
<reference evidence="18 19" key="1">
    <citation type="submission" date="2022-09" db="EMBL/GenBank/DDBJ databases">
        <title>Chelativorans salina sp. nov., a novel slightly halophilic bacterium isolated from a saline lake sediment enrichment.</title>
        <authorList>
            <person name="Gao L."/>
            <person name="Fang B.-Z."/>
            <person name="Li W.-J."/>
        </authorList>
    </citation>
    <scope>NUCLEOTIDE SEQUENCE [LARGE SCALE GENOMIC DNA]</scope>
    <source>
        <strain evidence="18 19">EGI FJ00035</strain>
    </source>
</reference>